<keyword evidence="6" id="KW-1185">Reference proteome</keyword>
<feature type="coiled-coil region" evidence="3">
    <location>
        <begin position="69"/>
        <end position="104"/>
    </location>
</feature>
<dbReference type="AlphaFoldDB" id="A0A1L3JJY6"/>
<keyword evidence="3" id="KW-0175">Coiled coil</keyword>
<keyword evidence="2" id="KW-0732">Signal</keyword>
<gene>
    <name evidence="5" type="ORF">LPB136_08850</name>
</gene>
<sequence>MKKYILSIVLLITVTFVSAQKYQRIAYIDMEYILENVPAYTEAQNSLNAKVEKWRNRLDKDARSIEVLKTDLSNEKAILTKDLIEEREEDITVQQQELRRLESLYFGPNGEMYQLRKQLIQPVQDQVYNAVQNIASRKKYDFVFDKSGDLVMLFSNKKHDISDLVLKAINVDIKKQNKKEQIEAKKNAVVNKELTEEQQKRLDAKQTLKDKKEQDREAKRKEIEAKRLARIKERDKKRKLLLEKKEALRKAREEAKKKKEAEKENGNE</sequence>
<evidence type="ECO:0000256" key="4">
    <source>
        <dbReference type="SAM" id="MobiDB-lite"/>
    </source>
</evidence>
<dbReference type="SUPFAM" id="SSF111384">
    <property type="entry name" value="OmpH-like"/>
    <property type="match status" value="1"/>
</dbReference>
<dbReference type="GO" id="GO:0051082">
    <property type="term" value="F:unfolded protein binding"/>
    <property type="evidence" value="ECO:0007669"/>
    <property type="project" value="InterPro"/>
</dbReference>
<dbReference type="PANTHER" id="PTHR35089:SF1">
    <property type="entry name" value="CHAPERONE PROTEIN SKP"/>
    <property type="match status" value="1"/>
</dbReference>
<dbReference type="Gene3D" id="3.30.910.20">
    <property type="entry name" value="Skp domain"/>
    <property type="match status" value="1"/>
</dbReference>
<dbReference type="RefSeq" id="WP_072555979.1">
    <property type="nucleotide sequence ID" value="NZ_CP018155.1"/>
</dbReference>
<dbReference type="GO" id="GO:0005829">
    <property type="term" value="C:cytosol"/>
    <property type="evidence" value="ECO:0007669"/>
    <property type="project" value="TreeGrafter"/>
</dbReference>
<evidence type="ECO:0000256" key="2">
    <source>
        <dbReference type="ARBA" id="ARBA00022729"/>
    </source>
</evidence>
<evidence type="ECO:0008006" key="7">
    <source>
        <dbReference type="Google" id="ProtNLM"/>
    </source>
</evidence>
<evidence type="ECO:0000313" key="5">
    <source>
        <dbReference type="EMBL" id="APG65456.1"/>
    </source>
</evidence>
<dbReference type="SMART" id="SM00935">
    <property type="entry name" value="OmpH"/>
    <property type="match status" value="1"/>
</dbReference>
<dbReference type="InterPro" id="IPR024930">
    <property type="entry name" value="Skp_dom_sf"/>
</dbReference>
<feature type="region of interest" description="Disordered" evidence="4">
    <location>
        <begin position="196"/>
        <end position="223"/>
    </location>
</feature>
<reference evidence="5 6" key="1">
    <citation type="submission" date="2016-11" db="EMBL/GenBank/DDBJ databases">
        <title>Tenacibaculum sp. LPB0136, isolated from marine environment.</title>
        <authorList>
            <person name="Kim E."/>
            <person name="Yi H."/>
        </authorList>
    </citation>
    <scope>NUCLEOTIDE SEQUENCE [LARGE SCALE GENOMIC DNA]</scope>
    <source>
        <strain evidence="5 6">LPB0136</strain>
    </source>
</reference>
<dbReference type="Proteomes" id="UP000181898">
    <property type="component" value="Chromosome"/>
</dbReference>
<dbReference type="KEGG" id="ten:LPB136_08850"/>
<dbReference type="EMBL" id="CP018155">
    <property type="protein sequence ID" value="APG65456.1"/>
    <property type="molecule type" value="Genomic_DNA"/>
</dbReference>
<dbReference type="STRING" id="1850252.LPB136_08850"/>
<dbReference type="OrthoDB" id="9788552at2"/>
<dbReference type="PANTHER" id="PTHR35089">
    <property type="entry name" value="CHAPERONE PROTEIN SKP"/>
    <property type="match status" value="1"/>
</dbReference>
<dbReference type="GO" id="GO:0050821">
    <property type="term" value="P:protein stabilization"/>
    <property type="evidence" value="ECO:0007669"/>
    <property type="project" value="TreeGrafter"/>
</dbReference>
<comment type="similarity">
    <text evidence="1">Belongs to the Skp family.</text>
</comment>
<evidence type="ECO:0000256" key="3">
    <source>
        <dbReference type="SAM" id="Coils"/>
    </source>
</evidence>
<proteinExistence type="inferred from homology"/>
<evidence type="ECO:0000313" key="6">
    <source>
        <dbReference type="Proteomes" id="UP000181898"/>
    </source>
</evidence>
<organism evidence="5 6">
    <name type="scientific">Tenacibaculum todarodis</name>
    <dbReference type="NCBI Taxonomy" id="1850252"/>
    <lineage>
        <taxon>Bacteria</taxon>
        <taxon>Pseudomonadati</taxon>
        <taxon>Bacteroidota</taxon>
        <taxon>Flavobacteriia</taxon>
        <taxon>Flavobacteriales</taxon>
        <taxon>Flavobacteriaceae</taxon>
        <taxon>Tenacibaculum</taxon>
    </lineage>
</organism>
<dbReference type="Pfam" id="PF03938">
    <property type="entry name" value="OmpH"/>
    <property type="match status" value="1"/>
</dbReference>
<evidence type="ECO:0000256" key="1">
    <source>
        <dbReference type="ARBA" id="ARBA00009091"/>
    </source>
</evidence>
<protein>
    <recommendedName>
        <fullName evidence="7">Outer membrane chaperone Skp</fullName>
    </recommendedName>
</protein>
<name>A0A1L3JJY6_9FLAO</name>
<dbReference type="InterPro" id="IPR005632">
    <property type="entry name" value="Chaperone_Skp"/>
</dbReference>
<accession>A0A1L3JJY6</accession>